<proteinExistence type="predicted"/>
<dbReference type="Pfam" id="PF13490">
    <property type="entry name" value="zf-HC2"/>
    <property type="match status" value="1"/>
</dbReference>
<evidence type="ECO:0000259" key="4">
    <source>
        <dbReference type="Pfam" id="PF13490"/>
    </source>
</evidence>
<evidence type="ECO:0000256" key="1">
    <source>
        <dbReference type="ARBA" id="ARBA00023015"/>
    </source>
</evidence>
<dbReference type="RefSeq" id="WP_191208150.1">
    <property type="nucleotide sequence ID" value="NZ_BAABKL010000039.1"/>
</dbReference>
<name>A0A927EWZ0_9ACTN</name>
<keyword evidence="3" id="KW-0472">Membrane</keyword>
<dbReference type="Gene3D" id="1.10.10.1320">
    <property type="entry name" value="Anti-sigma factor, zinc-finger domain"/>
    <property type="match status" value="1"/>
</dbReference>
<accession>A0A927EWZ0</accession>
<evidence type="ECO:0000256" key="2">
    <source>
        <dbReference type="ARBA" id="ARBA00023163"/>
    </source>
</evidence>
<keyword evidence="3" id="KW-1133">Transmembrane helix</keyword>
<protein>
    <submittedName>
        <fullName evidence="5">Zf-HC2 domain-containing protein</fullName>
    </submittedName>
</protein>
<evidence type="ECO:0000313" key="5">
    <source>
        <dbReference type="EMBL" id="MBD3930935.1"/>
    </source>
</evidence>
<keyword evidence="2" id="KW-0804">Transcription</keyword>
<keyword evidence="1" id="KW-0805">Transcription regulation</keyword>
<comment type="caution">
    <text evidence="5">The sequence shown here is derived from an EMBL/GenBank/DDBJ whole genome shotgun (WGS) entry which is preliminary data.</text>
</comment>
<dbReference type="AlphaFoldDB" id="A0A927EWZ0"/>
<feature type="transmembrane region" description="Helical" evidence="3">
    <location>
        <begin position="94"/>
        <end position="114"/>
    </location>
</feature>
<keyword evidence="3" id="KW-0812">Transmembrane</keyword>
<reference evidence="5" key="1">
    <citation type="submission" date="2020-09" db="EMBL/GenBank/DDBJ databases">
        <title>Secondary metabolite and genome analysis of marine Streptomyces chumphonensis KK1-2T.</title>
        <authorList>
            <person name="Phongsopitanun W."/>
            <person name="Kanchanasin P."/>
            <person name="Pittayakhajonwut P."/>
            <person name="Suwanborirux K."/>
            <person name="Tanasupawat S."/>
        </authorList>
    </citation>
    <scope>NUCLEOTIDE SEQUENCE</scope>
    <source>
        <strain evidence="5">KK1-2</strain>
    </source>
</reference>
<sequence length="236" mass="24236">MTTGDPHAHHTDVGAYAIGVLDPADAARFEEHLAVCSACGRELEELLGLGPVLAEYARDAPGADALTARPGPGLLAGLLDEVAATARRRRGRRLALVAAAVVLLVAGPVAGAAWSERDGGPAQARGAAEAVFADGDKLTATDPGTRVAATVSTVPRAWGTEIAVRLDGVTGPRTCGLVAVGTDGTEQTVTTWSVPAGGYGWEEPRLYVGGAAYDRPEIARFEVRTLDGEHLVTVPG</sequence>
<dbReference type="EMBL" id="JACXYU010000001">
    <property type="protein sequence ID" value="MBD3930935.1"/>
    <property type="molecule type" value="Genomic_DNA"/>
</dbReference>
<gene>
    <name evidence="5" type="ORF">IF129_05075</name>
</gene>
<evidence type="ECO:0000313" key="6">
    <source>
        <dbReference type="Proteomes" id="UP000632289"/>
    </source>
</evidence>
<keyword evidence="6" id="KW-1185">Reference proteome</keyword>
<dbReference type="InterPro" id="IPR027383">
    <property type="entry name" value="Znf_put"/>
</dbReference>
<organism evidence="5 6">
    <name type="scientific">Streptomyces chumphonensis</name>
    <dbReference type="NCBI Taxonomy" id="1214925"/>
    <lineage>
        <taxon>Bacteria</taxon>
        <taxon>Bacillati</taxon>
        <taxon>Actinomycetota</taxon>
        <taxon>Actinomycetes</taxon>
        <taxon>Kitasatosporales</taxon>
        <taxon>Streptomycetaceae</taxon>
        <taxon>Streptomyces</taxon>
    </lineage>
</organism>
<evidence type="ECO:0000256" key="3">
    <source>
        <dbReference type="SAM" id="Phobius"/>
    </source>
</evidence>
<dbReference type="Proteomes" id="UP000632289">
    <property type="component" value="Unassembled WGS sequence"/>
</dbReference>
<feature type="domain" description="Putative zinc-finger" evidence="4">
    <location>
        <begin position="14"/>
        <end position="39"/>
    </location>
</feature>
<dbReference type="InterPro" id="IPR041916">
    <property type="entry name" value="Anti_sigma_zinc_sf"/>
</dbReference>